<evidence type="ECO:0000259" key="1">
    <source>
        <dbReference type="Pfam" id="PF09861"/>
    </source>
</evidence>
<dbReference type="InterPro" id="IPR048068">
    <property type="entry name" value="LarA-like"/>
</dbReference>
<feature type="domain" description="LarA-like N-terminal" evidence="1">
    <location>
        <begin position="11"/>
        <end position="201"/>
    </location>
</feature>
<protein>
    <recommendedName>
        <fullName evidence="1">LarA-like N-terminal domain-containing protein</fullName>
    </recommendedName>
</protein>
<reference evidence="2" key="1">
    <citation type="journal article" date="2014" name="Front. Microbiol.">
        <title>High frequency of phylogenetically diverse reductive dehalogenase-homologous genes in deep subseafloor sedimentary metagenomes.</title>
        <authorList>
            <person name="Kawai M."/>
            <person name="Futagami T."/>
            <person name="Toyoda A."/>
            <person name="Takaki Y."/>
            <person name="Nishi S."/>
            <person name="Hori S."/>
            <person name="Arai W."/>
            <person name="Tsubouchi T."/>
            <person name="Morono Y."/>
            <person name="Uchiyama I."/>
            <person name="Ito T."/>
            <person name="Fujiyama A."/>
            <person name="Inagaki F."/>
            <person name="Takami H."/>
        </authorList>
    </citation>
    <scope>NUCLEOTIDE SEQUENCE</scope>
    <source>
        <strain evidence="2">Expedition CK06-06</strain>
    </source>
</reference>
<name>X0W703_9ZZZZ</name>
<dbReference type="GO" id="GO:0050043">
    <property type="term" value="F:lactate racemase activity"/>
    <property type="evidence" value="ECO:0007669"/>
    <property type="project" value="InterPro"/>
</dbReference>
<gene>
    <name evidence="2" type="ORF">S01H1_55597</name>
</gene>
<organism evidence="2">
    <name type="scientific">marine sediment metagenome</name>
    <dbReference type="NCBI Taxonomy" id="412755"/>
    <lineage>
        <taxon>unclassified sequences</taxon>
        <taxon>metagenomes</taxon>
        <taxon>ecological metagenomes</taxon>
    </lineage>
</organism>
<dbReference type="EMBL" id="BARS01036151">
    <property type="protein sequence ID" value="GAG26365.1"/>
    <property type="molecule type" value="Genomic_DNA"/>
</dbReference>
<comment type="caution">
    <text evidence="2">The sequence shown here is derived from an EMBL/GenBank/DDBJ whole genome shotgun (WGS) entry which is preliminary data.</text>
</comment>
<dbReference type="PANTHER" id="PTHR33171:SF17">
    <property type="entry name" value="LARA-LIKE N-TERMINAL DOMAIN-CONTAINING PROTEIN"/>
    <property type="match status" value="1"/>
</dbReference>
<evidence type="ECO:0000313" key="2">
    <source>
        <dbReference type="EMBL" id="GAG26365.1"/>
    </source>
</evidence>
<dbReference type="Pfam" id="PF09861">
    <property type="entry name" value="Lar_N"/>
    <property type="match status" value="1"/>
</dbReference>
<dbReference type="Gene3D" id="3.40.50.11440">
    <property type="match status" value="1"/>
</dbReference>
<dbReference type="InterPro" id="IPR018657">
    <property type="entry name" value="LarA-like_N"/>
</dbReference>
<feature type="non-terminal residue" evidence="2">
    <location>
        <position position="244"/>
    </location>
</feature>
<accession>X0W703</accession>
<proteinExistence type="predicted"/>
<dbReference type="AlphaFoldDB" id="X0W703"/>
<sequence length="244" mass="26380">MEFKVPANEFYGDEPAVLDFPDGWTVHEQRMAGHGARALSGSEISQRLGSPVGTPALSELAQGKRRCVIIFDDMTRPTKTWQMLPAVLDELGRGGLGEDQIVFVMASGAHGGRMLFDFQKKLGVDVPERFLVFNHNPYENLVDLGVTSHGTPVLVNREVMSCDLKVTVGAVMPHFGYGFGGGSKMLLPGVSGLDSITPNHRIREGTGPGCVEENVRRHDSEEAARMAGVDFVVNALMNANSDVA</sequence>
<dbReference type="PANTHER" id="PTHR33171">
    <property type="entry name" value="LAR_N DOMAIN-CONTAINING PROTEIN"/>
    <property type="match status" value="1"/>
</dbReference>